<feature type="transmembrane region" description="Helical" evidence="12">
    <location>
        <begin position="258"/>
        <end position="276"/>
    </location>
</feature>
<keyword evidence="7" id="KW-0862">Zinc</keyword>
<evidence type="ECO:0000256" key="4">
    <source>
        <dbReference type="ARBA" id="ARBA00022692"/>
    </source>
</evidence>
<evidence type="ECO:0000256" key="6">
    <source>
        <dbReference type="ARBA" id="ARBA00022771"/>
    </source>
</evidence>
<keyword evidence="8 12" id="KW-1133">Transmembrane helix</keyword>
<dbReference type="InterPro" id="IPR001841">
    <property type="entry name" value="Znf_RING"/>
</dbReference>
<dbReference type="InterPro" id="IPR003892">
    <property type="entry name" value="CUE"/>
</dbReference>
<feature type="region of interest" description="Disordered" evidence="11">
    <location>
        <begin position="624"/>
        <end position="769"/>
    </location>
</feature>
<gene>
    <name evidence="16" type="primary">LOC100372522</name>
</gene>
<dbReference type="Gene3D" id="1.10.8.10">
    <property type="entry name" value="DNA helicase RuvA subunit, C-terminal domain"/>
    <property type="match status" value="1"/>
</dbReference>
<evidence type="ECO:0000256" key="3">
    <source>
        <dbReference type="ARBA" id="ARBA00022679"/>
    </source>
</evidence>
<feature type="transmembrane region" description="Helical" evidence="12">
    <location>
        <begin position="20"/>
        <end position="40"/>
    </location>
</feature>
<keyword evidence="9 12" id="KW-0472">Membrane</keyword>
<keyword evidence="6 10" id="KW-0863">Zinc-finger</keyword>
<dbReference type="PROSITE" id="PS50089">
    <property type="entry name" value="ZF_RING_2"/>
    <property type="match status" value="1"/>
</dbReference>
<sequence length="863" mass="96955">MPVVNDVMFGRMPLPSLRTYSLISVLMVSLSLWYSHQVVLDRRVNEALQNIIADAEKRTQLDINEVVNTANEKSSIDEEGLVGEYRFDASNFINKSDDDGGGVGGDRSSGVNDVQWDEQNELTGPTTEQIIKQFVAQWDVVNGETDSDGNDDNEIKDETDEDVAVEIDVGEVVVELEPRSHLAQMIDVMMDEAWCVWSIINMAYCCLILLAKLIQHVVFGQLRVSERQHLKDRFWNFVFHKFIFIFGVMNVQTMEEIFVWSTWFSILGFLHLLAQMSKDRFEYLSFSPTTPRWTHARVLSLLCFILLTCTGLMGVSVAIGFQLGLHIFAFMTAECILLTLKTLHVILRYAMHLYDLNHDGLWENRGMYNYYAELSMELSALCVDMCHHLHMLLWANIFLSMASLVICMQLRFLYNEIQRRIKKHRNYRRVVSNMEARFSPASAEELAANDDDCAICWDRMASARKLPCGHLFHNSCLRSWLEHDTSCPTCRTSLNVFPGGSLPDSDDEVERPTVRPPAPRPRVIVGNRQPVLLRGRRMNRRNHIFHFDGSRIASWMPSFSVQVTHTQMLGPQMRVVNSQLDNMVHQVHTMFPHVPINVIQNDIRITRSVELTVDNILEGRVEVPPIPTGDFTADGAPPPPSPSTTPSPPSSPSATPSPPSSPSATPSPPASPSATPSSPPPPPPSEEQPPEPNGTSNMSLFSEVNPPTTSMATSTRTDVEKIEEYSQCDSSGSVSEGATASDDVTSSSIGGVEAVSSRFSKSPVERESIFADRKKTLLYQARRRFIAKEERDVASKDAGEKKNHNHHPFKQEVDHTEPTNTSNEDVKPNLNEGSSSRDRKRALALEAAQRRLNSQNVTHPHDE</sequence>
<dbReference type="Pfam" id="PF13639">
    <property type="entry name" value="zf-RING_2"/>
    <property type="match status" value="1"/>
</dbReference>
<evidence type="ECO:0000256" key="2">
    <source>
        <dbReference type="ARBA" id="ARBA00004906"/>
    </source>
</evidence>
<evidence type="ECO:0000256" key="10">
    <source>
        <dbReference type="PROSITE-ProRule" id="PRU00175"/>
    </source>
</evidence>
<evidence type="ECO:0000256" key="7">
    <source>
        <dbReference type="ARBA" id="ARBA00022833"/>
    </source>
</evidence>
<dbReference type="CDD" id="cd14421">
    <property type="entry name" value="CUE_AMFR"/>
    <property type="match status" value="1"/>
</dbReference>
<feature type="transmembrane region" description="Helical" evidence="12">
    <location>
        <begin position="296"/>
        <end position="321"/>
    </location>
</feature>
<dbReference type="PANTHER" id="PTHR15067">
    <property type="entry name" value="E3 UBIQUITIN-PROTEIN LIGASE RNF8"/>
    <property type="match status" value="1"/>
</dbReference>
<keyword evidence="4 12" id="KW-0812">Transmembrane</keyword>
<proteinExistence type="predicted"/>
<feature type="compositionally biased region" description="Basic and acidic residues" evidence="11">
    <location>
        <begin position="787"/>
        <end position="802"/>
    </location>
</feature>
<accession>A0ABM0GQI0</accession>
<dbReference type="PROSITE" id="PS51140">
    <property type="entry name" value="CUE"/>
    <property type="match status" value="1"/>
</dbReference>
<feature type="compositionally biased region" description="Polar residues" evidence="11">
    <location>
        <begin position="727"/>
        <end position="749"/>
    </location>
</feature>
<comment type="pathway">
    <text evidence="2">Protein modification; protein ubiquitination.</text>
</comment>
<feature type="region of interest" description="Disordered" evidence="11">
    <location>
        <begin position="787"/>
        <end position="863"/>
    </location>
</feature>
<dbReference type="InterPro" id="IPR057992">
    <property type="entry name" value="TPR_SYVN1_N"/>
</dbReference>
<dbReference type="Pfam" id="PF02845">
    <property type="entry name" value="CUE"/>
    <property type="match status" value="1"/>
</dbReference>
<feature type="domain" description="RING-type" evidence="13">
    <location>
        <begin position="453"/>
        <end position="491"/>
    </location>
</feature>
<feature type="compositionally biased region" description="Pro residues" evidence="11">
    <location>
        <begin position="636"/>
        <end position="692"/>
    </location>
</feature>
<keyword evidence="15" id="KW-1185">Reference proteome</keyword>
<name>A0ABM0GQI0_SACKO</name>
<dbReference type="PANTHER" id="PTHR15067:SF5">
    <property type="entry name" value="E3 UBIQUITIN-PROTEIN LIGASE AMFR"/>
    <property type="match status" value="1"/>
</dbReference>
<feature type="compositionally biased region" description="Polar residues" evidence="11">
    <location>
        <begin position="693"/>
        <end position="716"/>
    </location>
</feature>
<dbReference type="RefSeq" id="XP_002735082.1">
    <property type="nucleotide sequence ID" value="XM_002735036.2"/>
</dbReference>
<dbReference type="Proteomes" id="UP000694865">
    <property type="component" value="Unplaced"/>
</dbReference>
<protein>
    <submittedName>
        <fullName evidence="16">E3 ubiquitin-protein ligase AMFR-like</fullName>
    </submittedName>
</protein>
<feature type="transmembrane region" description="Helical" evidence="12">
    <location>
        <begin position="194"/>
        <end position="214"/>
    </location>
</feature>
<dbReference type="SMART" id="SM00546">
    <property type="entry name" value="CUE"/>
    <property type="match status" value="1"/>
</dbReference>
<reference evidence="16" key="1">
    <citation type="submission" date="2025-08" db="UniProtKB">
        <authorList>
            <consortium name="RefSeq"/>
        </authorList>
    </citation>
    <scope>IDENTIFICATION</scope>
    <source>
        <tissue evidence="16">Testes</tissue>
    </source>
</reference>
<evidence type="ECO:0000256" key="8">
    <source>
        <dbReference type="ARBA" id="ARBA00022989"/>
    </source>
</evidence>
<evidence type="ECO:0000256" key="11">
    <source>
        <dbReference type="SAM" id="MobiDB-lite"/>
    </source>
</evidence>
<feature type="compositionally biased region" description="Polar residues" evidence="11">
    <location>
        <begin position="853"/>
        <end position="863"/>
    </location>
</feature>
<dbReference type="CDD" id="cd16455">
    <property type="entry name" value="RING-H2_AMFR"/>
    <property type="match status" value="1"/>
</dbReference>
<dbReference type="GeneID" id="100372522"/>
<evidence type="ECO:0000313" key="16">
    <source>
        <dbReference type="RefSeq" id="XP_002735082.1"/>
    </source>
</evidence>
<evidence type="ECO:0000259" key="13">
    <source>
        <dbReference type="PROSITE" id="PS50089"/>
    </source>
</evidence>
<evidence type="ECO:0000313" key="15">
    <source>
        <dbReference type="Proteomes" id="UP000694865"/>
    </source>
</evidence>
<organism evidence="15 16">
    <name type="scientific">Saccoglossus kowalevskii</name>
    <name type="common">Acorn worm</name>
    <dbReference type="NCBI Taxonomy" id="10224"/>
    <lineage>
        <taxon>Eukaryota</taxon>
        <taxon>Metazoa</taxon>
        <taxon>Hemichordata</taxon>
        <taxon>Enteropneusta</taxon>
        <taxon>Harrimaniidae</taxon>
        <taxon>Saccoglossus</taxon>
    </lineage>
</organism>
<evidence type="ECO:0000256" key="9">
    <source>
        <dbReference type="ARBA" id="ARBA00023136"/>
    </source>
</evidence>
<evidence type="ECO:0000256" key="12">
    <source>
        <dbReference type="SAM" id="Phobius"/>
    </source>
</evidence>
<dbReference type="InterPro" id="IPR013083">
    <property type="entry name" value="Znf_RING/FYVE/PHD"/>
</dbReference>
<comment type="subcellular location">
    <subcellularLocation>
        <location evidence="1">Membrane</location>
        <topology evidence="1">Multi-pass membrane protein</topology>
    </subcellularLocation>
</comment>
<dbReference type="SMART" id="SM00184">
    <property type="entry name" value="RING"/>
    <property type="match status" value="1"/>
</dbReference>
<dbReference type="SUPFAM" id="SSF57850">
    <property type="entry name" value="RING/U-box"/>
    <property type="match status" value="1"/>
</dbReference>
<feature type="transmembrane region" description="Helical" evidence="12">
    <location>
        <begin position="328"/>
        <end position="351"/>
    </location>
</feature>
<evidence type="ECO:0000256" key="1">
    <source>
        <dbReference type="ARBA" id="ARBA00004141"/>
    </source>
</evidence>
<feature type="domain" description="CUE" evidence="14">
    <location>
        <begin position="579"/>
        <end position="621"/>
    </location>
</feature>
<evidence type="ECO:0000259" key="14">
    <source>
        <dbReference type="PROSITE" id="PS51140"/>
    </source>
</evidence>
<dbReference type="Gene3D" id="3.30.40.10">
    <property type="entry name" value="Zinc/RING finger domain, C3HC4 (zinc finger)"/>
    <property type="match status" value="1"/>
</dbReference>
<evidence type="ECO:0000256" key="5">
    <source>
        <dbReference type="ARBA" id="ARBA00022723"/>
    </source>
</evidence>
<keyword evidence="5" id="KW-0479">Metal-binding</keyword>
<feature type="transmembrane region" description="Helical" evidence="12">
    <location>
        <begin position="393"/>
        <end position="414"/>
    </location>
</feature>
<dbReference type="Pfam" id="PF25563">
    <property type="entry name" value="TPR_SYVN1_N"/>
    <property type="match status" value="1"/>
</dbReference>
<keyword evidence="3" id="KW-0808">Transferase</keyword>